<dbReference type="OrthoDB" id="8588at2157"/>
<comment type="caution">
    <text evidence="2">The sequence shown here is derived from an EMBL/GenBank/DDBJ whole genome shotgun (WGS) entry which is preliminary data.</text>
</comment>
<dbReference type="Proteomes" id="UP000290527">
    <property type="component" value="Unassembled WGS sequence"/>
</dbReference>
<dbReference type="Gene3D" id="3.40.50.1000">
    <property type="entry name" value="HAD superfamily/HAD-like"/>
    <property type="match status" value="1"/>
</dbReference>
<dbReference type="InterPro" id="IPR023214">
    <property type="entry name" value="HAD_sf"/>
</dbReference>
<dbReference type="RefSeq" id="WP_131007124.1">
    <property type="nucleotide sequence ID" value="NZ_BFAX01000003.1"/>
</dbReference>
<keyword evidence="3" id="KW-1185">Reference proteome</keyword>
<organism evidence="2 3">
    <name type="scientific">Methanofervidicoccus abyssi</name>
    <dbReference type="NCBI Taxonomy" id="2082189"/>
    <lineage>
        <taxon>Archaea</taxon>
        <taxon>Methanobacteriati</taxon>
        <taxon>Methanobacteriota</taxon>
        <taxon>Methanomada group</taxon>
        <taxon>Methanococci</taxon>
        <taxon>Methanococcales</taxon>
        <taxon>Methanofervidicoccus</taxon>
    </lineage>
</organism>
<evidence type="ECO:0000313" key="2">
    <source>
        <dbReference type="EMBL" id="GBF36335.1"/>
    </source>
</evidence>
<sequence>MKIAVVFDCSGTLVDVKRIIKEIESQKFLCNHQTVDIVDKKRGRVLIVIGEKIDLLNLDPNMLMKNLLERIKWKITYCHPPIFKDNILKDSRTKVKELQDPAYILNRFKIETDPGYALICDTIEGKVEYTIATGGCLFDGVQETIKELKDMGIEIYIASGDSKYAIEKLSMLIDIEKNHIFPEAHQHLKKDLVLKLKKEGYKVVMVGDGTNDVPAMLESDLSVINLQGGKVSKKALDIADIRIEDIKEVVDIVKKLKE</sequence>
<dbReference type="EC" id="3.6.3.54" evidence="2"/>
<evidence type="ECO:0000313" key="3">
    <source>
        <dbReference type="Proteomes" id="UP000290527"/>
    </source>
</evidence>
<dbReference type="AlphaFoldDB" id="A0A401HQ56"/>
<dbReference type="PANTHER" id="PTHR46594">
    <property type="entry name" value="P-TYPE CATION-TRANSPORTING ATPASE"/>
    <property type="match status" value="1"/>
</dbReference>
<gene>
    <name evidence="2" type="ORF">MHHB_P0565</name>
</gene>
<proteinExistence type="predicted"/>
<evidence type="ECO:0000256" key="1">
    <source>
        <dbReference type="ARBA" id="ARBA00022723"/>
    </source>
</evidence>
<dbReference type="EMBL" id="BFAX01000003">
    <property type="protein sequence ID" value="GBF36335.1"/>
    <property type="molecule type" value="Genomic_DNA"/>
</dbReference>
<dbReference type="PANTHER" id="PTHR46594:SF4">
    <property type="entry name" value="P-TYPE CATION-TRANSPORTING ATPASE"/>
    <property type="match status" value="1"/>
</dbReference>
<dbReference type="SUPFAM" id="SSF56784">
    <property type="entry name" value="HAD-like"/>
    <property type="match status" value="1"/>
</dbReference>
<accession>A0A401HQ56</accession>
<keyword evidence="2" id="KW-0378">Hydrolase</keyword>
<protein>
    <submittedName>
        <fullName evidence="2">Cu+-exporting ATPase</fullName>
        <ecNumber evidence="2">3.6.3.54</ecNumber>
    </submittedName>
</protein>
<name>A0A401HQ56_9EURY</name>
<dbReference type="GO" id="GO:0016787">
    <property type="term" value="F:hydrolase activity"/>
    <property type="evidence" value="ECO:0007669"/>
    <property type="project" value="UniProtKB-KW"/>
</dbReference>
<reference evidence="2 3" key="1">
    <citation type="journal article" date="2019" name="Int. J. Syst. Evol. Microbiol.">
        <title>Methanofervidicoccus abyssi gen. nov., sp. nov., a hydrogenotrophic methanogen, isolated from a hydrothermal vent chimney in the Mid-Cayman Spreading Center, the Caribbean Sea.</title>
        <authorList>
            <person name="Sakai S."/>
            <person name="Takaki Y."/>
            <person name="Miyazaki M."/>
            <person name="Ogawara M."/>
            <person name="Yanagawa K."/>
            <person name="Miyazaki J."/>
            <person name="Takai K."/>
        </authorList>
    </citation>
    <scope>NUCLEOTIDE SEQUENCE [LARGE SCALE GENOMIC DNA]</scope>
    <source>
        <strain evidence="2 3">HHB</strain>
    </source>
</reference>
<keyword evidence="1" id="KW-0479">Metal-binding</keyword>
<dbReference type="PRINTS" id="PR00119">
    <property type="entry name" value="CATATPASE"/>
</dbReference>
<dbReference type="Pfam" id="PF00702">
    <property type="entry name" value="Hydrolase"/>
    <property type="match status" value="1"/>
</dbReference>
<dbReference type="InterPro" id="IPR036412">
    <property type="entry name" value="HAD-like_sf"/>
</dbReference>
<dbReference type="GO" id="GO:0046872">
    <property type="term" value="F:metal ion binding"/>
    <property type="evidence" value="ECO:0007669"/>
    <property type="project" value="UniProtKB-KW"/>
</dbReference>